<comment type="caution">
    <text evidence="6">The sequence shown here is derived from an EMBL/GenBank/DDBJ whole genome shotgun (WGS) entry which is preliminary data.</text>
</comment>
<name>A0A0J1HIU3_9GAMM</name>
<evidence type="ECO:0000313" key="6">
    <source>
        <dbReference type="EMBL" id="KLV11543.1"/>
    </source>
</evidence>
<dbReference type="InterPro" id="IPR005119">
    <property type="entry name" value="LysR_subst-bd"/>
</dbReference>
<keyword evidence="3" id="KW-0238">DNA-binding</keyword>
<dbReference type="AlphaFoldDB" id="A0A0J1HIU3"/>
<dbReference type="CDD" id="cd05466">
    <property type="entry name" value="PBP2_LTTR_substrate"/>
    <property type="match status" value="1"/>
</dbReference>
<dbReference type="PROSITE" id="PS50931">
    <property type="entry name" value="HTH_LYSR"/>
    <property type="match status" value="1"/>
</dbReference>
<dbReference type="Gene3D" id="3.40.190.290">
    <property type="match status" value="1"/>
</dbReference>
<comment type="similarity">
    <text evidence="1">Belongs to the LysR transcriptional regulatory family.</text>
</comment>
<dbReference type="STRING" id="320778.ABT57_02080"/>
<dbReference type="GO" id="GO:0003700">
    <property type="term" value="F:DNA-binding transcription factor activity"/>
    <property type="evidence" value="ECO:0007669"/>
    <property type="project" value="InterPro"/>
</dbReference>
<feature type="domain" description="HTH lysR-type" evidence="5">
    <location>
        <begin position="1"/>
        <end position="58"/>
    </location>
</feature>
<accession>A0A0J1HIU3</accession>
<dbReference type="SUPFAM" id="SSF46785">
    <property type="entry name" value="Winged helix' DNA-binding domain"/>
    <property type="match status" value="1"/>
</dbReference>
<evidence type="ECO:0000313" key="7">
    <source>
        <dbReference type="Proteomes" id="UP000035909"/>
    </source>
</evidence>
<dbReference type="InterPro" id="IPR000847">
    <property type="entry name" value="LysR_HTH_N"/>
</dbReference>
<evidence type="ECO:0000256" key="3">
    <source>
        <dbReference type="ARBA" id="ARBA00023125"/>
    </source>
</evidence>
<protein>
    <submittedName>
        <fullName evidence="6">LysR family transcriptional regulator</fullName>
    </submittedName>
</protein>
<keyword evidence="7" id="KW-1185">Reference proteome</keyword>
<evidence type="ECO:0000256" key="1">
    <source>
        <dbReference type="ARBA" id="ARBA00009437"/>
    </source>
</evidence>
<organism evidence="6 7">
    <name type="scientific">Photobacterium ganghwense</name>
    <dbReference type="NCBI Taxonomy" id="320778"/>
    <lineage>
        <taxon>Bacteria</taxon>
        <taxon>Pseudomonadati</taxon>
        <taxon>Pseudomonadota</taxon>
        <taxon>Gammaproteobacteria</taxon>
        <taxon>Vibrionales</taxon>
        <taxon>Vibrionaceae</taxon>
        <taxon>Photobacterium</taxon>
    </lineage>
</organism>
<evidence type="ECO:0000256" key="2">
    <source>
        <dbReference type="ARBA" id="ARBA00023015"/>
    </source>
</evidence>
<dbReference type="PANTHER" id="PTHR30126:SF22">
    <property type="entry name" value="HTH-TYPE TRANSCRIPTIONAL REGULATOR YHAJ-RELATED"/>
    <property type="match status" value="1"/>
</dbReference>
<dbReference type="PANTHER" id="PTHR30126">
    <property type="entry name" value="HTH-TYPE TRANSCRIPTIONAL REGULATOR"/>
    <property type="match status" value="1"/>
</dbReference>
<evidence type="ECO:0000256" key="4">
    <source>
        <dbReference type="ARBA" id="ARBA00023163"/>
    </source>
</evidence>
<keyword evidence="4" id="KW-0804">Transcription</keyword>
<dbReference type="Pfam" id="PF03466">
    <property type="entry name" value="LysR_substrate"/>
    <property type="match status" value="1"/>
</dbReference>
<dbReference type="FunFam" id="1.10.10.10:FF:000001">
    <property type="entry name" value="LysR family transcriptional regulator"/>
    <property type="match status" value="1"/>
</dbReference>
<gene>
    <name evidence="6" type="ORF">ABT57_02080</name>
</gene>
<sequence>MKVNQLAMFLATSDTGSIAEAARKLGKSRTTVSSSLSALEDELGVQLLERTGNQVTLTAVGEAIKNDCERMVMIAGDITARCDQHIKGVESVLRIARDDALPESFWRQLIHDMSQHFPNTSVSVYMAPPPELDDMVEQNMVDIAYCLLPFTRRMTNNHHIKLGEIRMMTVAHSAHPLSKLSQVVNSDLARYTEFTLSAIDDEGLHAVSPASGNYIALPFYEHLRNAVLDGTGWSNVPSVLINPYLRDGSVKVLNHDQAMKWQSYGMIQNTYNQQGGITRWLANQLEQYLNEA</sequence>
<keyword evidence="2" id="KW-0805">Transcription regulation</keyword>
<dbReference type="PATRIC" id="fig|320778.3.peg.440"/>
<evidence type="ECO:0000259" key="5">
    <source>
        <dbReference type="PROSITE" id="PS50931"/>
    </source>
</evidence>
<dbReference type="SUPFAM" id="SSF53850">
    <property type="entry name" value="Periplasmic binding protein-like II"/>
    <property type="match status" value="1"/>
</dbReference>
<dbReference type="GO" id="GO:0000976">
    <property type="term" value="F:transcription cis-regulatory region binding"/>
    <property type="evidence" value="ECO:0007669"/>
    <property type="project" value="TreeGrafter"/>
</dbReference>
<reference evidence="6 7" key="1">
    <citation type="submission" date="2015-05" db="EMBL/GenBank/DDBJ databases">
        <title>Photobacterium galathea sp. nov.</title>
        <authorList>
            <person name="Machado H."/>
            <person name="Gram L."/>
        </authorList>
    </citation>
    <scope>NUCLEOTIDE SEQUENCE [LARGE SCALE GENOMIC DNA]</scope>
    <source>
        <strain evidence="6 7">DSM 22954</strain>
    </source>
</reference>
<dbReference type="EMBL" id="LDOU01000002">
    <property type="protein sequence ID" value="KLV11543.1"/>
    <property type="molecule type" value="Genomic_DNA"/>
</dbReference>
<proteinExistence type="inferred from homology"/>
<dbReference type="Proteomes" id="UP000035909">
    <property type="component" value="Unassembled WGS sequence"/>
</dbReference>
<dbReference type="InterPro" id="IPR036390">
    <property type="entry name" value="WH_DNA-bd_sf"/>
</dbReference>
<dbReference type="InterPro" id="IPR036388">
    <property type="entry name" value="WH-like_DNA-bd_sf"/>
</dbReference>
<dbReference type="Pfam" id="PF00126">
    <property type="entry name" value="HTH_1"/>
    <property type="match status" value="1"/>
</dbReference>
<dbReference type="RefSeq" id="WP_047883502.1">
    <property type="nucleotide sequence ID" value="NZ_CP071325.1"/>
</dbReference>
<dbReference type="OrthoDB" id="9786526at2"/>
<dbReference type="Gene3D" id="1.10.10.10">
    <property type="entry name" value="Winged helix-like DNA-binding domain superfamily/Winged helix DNA-binding domain"/>
    <property type="match status" value="1"/>
</dbReference>